<reference evidence="3 4" key="1">
    <citation type="submission" date="2024-03" db="EMBL/GenBank/DDBJ databases">
        <authorList>
            <person name="Jo J.-H."/>
        </authorList>
    </citation>
    <scope>NUCLEOTIDE SEQUENCE [LARGE SCALE GENOMIC DNA]</scope>
    <source>
        <strain evidence="3 4">AS3R-12</strain>
    </source>
</reference>
<comment type="caution">
    <text evidence="3">The sequence shown here is derived from an EMBL/GenBank/DDBJ whole genome shotgun (WGS) entry which is preliminary data.</text>
</comment>
<evidence type="ECO:0000256" key="1">
    <source>
        <dbReference type="SAM" id="Phobius"/>
    </source>
</evidence>
<dbReference type="InterPro" id="IPR002656">
    <property type="entry name" value="Acyl_transf_3_dom"/>
</dbReference>
<keyword evidence="1" id="KW-0472">Membrane</keyword>
<evidence type="ECO:0000313" key="3">
    <source>
        <dbReference type="EMBL" id="MEJ6008921.1"/>
    </source>
</evidence>
<feature type="transmembrane region" description="Helical" evidence="1">
    <location>
        <begin position="107"/>
        <end position="126"/>
    </location>
</feature>
<protein>
    <submittedName>
        <fullName evidence="3">Acyltransferase</fullName>
        <ecNumber evidence="3">2.3.-.-</ecNumber>
    </submittedName>
</protein>
<dbReference type="InterPro" id="IPR050879">
    <property type="entry name" value="Acyltransferase_3"/>
</dbReference>
<keyword evidence="1" id="KW-1133">Transmembrane helix</keyword>
<dbReference type="EMBL" id="JBBHJY010000001">
    <property type="protein sequence ID" value="MEJ6008921.1"/>
    <property type="molecule type" value="Genomic_DNA"/>
</dbReference>
<keyword evidence="3" id="KW-0012">Acyltransferase</keyword>
<keyword evidence="1" id="KW-0812">Transmembrane</keyword>
<keyword evidence="4" id="KW-1185">Reference proteome</keyword>
<organism evidence="3 4">
    <name type="scientific">Novosphingobium aquae</name>
    <dbReference type="NCBI Taxonomy" id="3133435"/>
    <lineage>
        <taxon>Bacteria</taxon>
        <taxon>Pseudomonadati</taxon>
        <taxon>Pseudomonadota</taxon>
        <taxon>Alphaproteobacteria</taxon>
        <taxon>Sphingomonadales</taxon>
        <taxon>Sphingomonadaceae</taxon>
        <taxon>Novosphingobium</taxon>
    </lineage>
</organism>
<dbReference type="Pfam" id="PF01757">
    <property type="entry name" value="Acyl_transf_3"/>
    <property type="match status" value="1"/>
</dbReference>
<evidence type="ECO:0000259" key="2">
    <source>
        <dbReference type="Pfam" id="PF01757"/>
    </source>
</evidence>
<gene>
    <name evidence="3" type="ORF">WG900_03195</name>
</gene>
<dbReference type="PANTHER" id="PTHR23028">
    <property type="entry name" value="ACETYLTRANSFERASE"/>
    <property type="match status" value="1"/>
</dbReference>
<evidence type="ECO:0000313" key="4">
    <source>
        <dbReference type="Proteomes" id="UP001379235"/>
    </source>
</evidence>
<feature type="domain" description="Acyltransferase 3" evidence="2">
    <location>
        <begin position="10"/>
        <end position="104"/>
    </location>
</feature>
<dbReference type="Proteomes" id="UP001379235">
    <property type="component" value="Unassembled WGS sequence"/>
</dbReference>
<proteinExistence type="predicted"/>
<dbReference type="GO" id="GO:0016746">
    <property type="term" value="F:acyltransferase activity"/>
    <property type="evidence" value="ECO:0007669"/>
    <property type="project" value="UniProtKB-KW"/>
</dbReference>
<sequence>MQSAREHRFDIQVLRGIAVMFVLAFHAFPGIARGGFLGVDLFFVLSGYLVTRIILDRLGRGTFTFTGFYLRRARRLLPAAWTTLLATTLLGWLFLTSAQWHDYLRQLYCALAFVANVALLFQAGYFDSEAATKPLLHT</sequence>
<keyword evidence="3" id="KW-0808">Transferase</keyword>
<feature type="transmembrane region" description="Helical" evidence="1">
    <location>
        <begin position="35"/>
        <end position="55"/>
    </location>
</feature>
<feature type="transmembrane region" description="Helical" evidence="1">
    <location>
        <begin position="76"/>
        <end position="95"/>
    </location>
</feature>
<dbReference type="PANTHER" id="PTHR23028:SF53">
    <property type="entry name" value="ACYL_TRANSF_3 DOMAIN-CONTAINING PROTEIN"/>
    <property type="match status" value="1"/>
</dbReference>
<feature type="transmembrane region" description="Helical" evidence="1">
    <location>
        <begin position="12"/>
        <end position="29"/>
    </location>
</feature>
<dbReference type="RefSeq" id="WP_339964605.1">
    <property type="nucleotide sequence ID" value="NZ_JBBHJY010000001.1"/>
</dbReference>
<dbReference type="EC" id="2.3.-.-" evidence="3"/>
<name>A0ABU8S4W7_9SPHN</name>
<accession>A0ABU8S4W7</accession>